<evidence type="ECO:0000313" key="2">
    <source>
        <dbReference type="EMBL" id="CAG44428.1"/>
    </source>
</evidence>
<evidence type="ECO:0000256" key="1">
    <source>
        <dbReference type="SAM" id="SignalP"/>
    </source>
</evidence>
<dbReference type="Pfam" id="PF02352">
    <property type="entry name" value="Decorin_bind"/>
    <property type="match status" value="1"/>
</dbReference>
<keyword evidence="1" id="KW-0732">Signal</keyword>
<reference evidence="2" key="1">
    <citation type="submission" date="2004-06" db="EMBL/GenBank/DDBJ databases">
        <title>Heterogeneity of the dbpA gene in european isolates and their diagnostical impact.</title>
        <authorList>
            <person name="Schulte-Spechtel U.C."/>
            <person name="Rogge S.K.M."/>
            <person name="Wilske B."/>
        </authorList>
    </citation>
    <scope>NUCLEOTIDE SEQUENCE</scope>
    <source>
        <strain evidence="2">PWudII</strain>
    </source>
</reference>
<proteinExistence type="predicted"/>
<dbReference type="PROSITE" id="PS51257">
    <property type="entry name" value="PROKAR_LIPOPROTEIN"/>
    <property type="match status" value="1"/>
</dbReference>
<dbReference type="NCBIfam" id="NF033713">
    <property type="entry name" value="DbpA"/>
    <property type="match status" value="1"/>
</dbReference>
<dbReference type="InterPro" id="IPR038353">
    <property type="entry name" value="Decorin-db_sf"/>
</dbReference>
<dbReference type="InterPro" id="IPR054923">
    <property type="entry name" value="Decorin_bind_prot_A"/>
</dbReference>
<dbReference type="AlphaFoldDB" id="Q4R0S6"/>
<feature type="non-terminal residue" evidence="2">
    <location>
        <position position="1"/>
    </location>
</feature>
<dbReference type="Gene3D" id="1.20.1420.40">
    <property type="entry name" value="Decorin-binding protein"/>
    <property type="match status" value="1"/>
</dbReference>
<gene>
    <name evidence="2" type="primary">dbpA</name>
</gene>
<protein>
    <submittedName>
        <fullName evidence="2">Decorin binding protein A</fullName>
    </submittedName>
</protein>
<name>Q4R0S6_BORGR</name>
<dbReference type="InterPro" id="IPR003332">
    <property type="entry name" value="Decorin-bd"/>
</dbReference>
<organism evidence="2">
    <name type="scientific">Borreliella garinii</name>
    <name type="common">Borrelia garinii</name>
    <dbReference type="NCBI Taxonomy" id="29519"/>
    <lineage>
        <taxon>Bacteria</taxon>
        <taxon>Pseudomonadati</taxon>
        <taxon>Spirochaetota</taxon>
        <taxon>Spirochaetia</taxon>
        <taxon>Spirochaetales</taxon>
        <taxon>Borreliaceae</taxon>
        <taxon>Borreliella</taxon>
    </lineage>
</organism>
<accession>Q4R0S6</accession>
<dbReference type="RefSeq" id="WP_210381999.1">
    <property type="nucleotide sequence ID" value="NZ_JAEIRF010000196.1"/>
</dbReference>
<feature type="chain" id="PRO_5004242775" evidence="1">
    <location>
        <begin position="28"/>
        <end position="170"/>
    </location>
</feature>
<dbReference type="EMBL" id="AJ749593">
    <property type="protein sequence ID" value="CAG44428.1"/>
    <property type="molecule type" value="Genomic_DNA"/>
</dbReference>
<sequence length="170" mass="18714">MTKYIKNILKLSLIVSLLVACSLTGKARLESSVKDITDVLKQARKDAQAEGARLEDFQIGKTGGKVAGPKIKAAKIRVIELSEKFIKEIKEEAINLKENTGIGKVDKDQLLKDMYNFMLKAAEALEELGLQRMKKTVTDANDETPATTADGIIAIASKINDKLQKIKNKQ</sequence>
<feature type="signal peptide" evidence="1">
    <location>
        <begin position="1"/>
        <end position="27"/>
    </location>
</feature>